<accession>A0A5A5RKN9</accession>
<evidence type="ECO:0000313" key="2">
    <source>
        <dbReference type="EMBL" id="GCA77134.1"/>
    </source>
</evidence>
<sequence>MTIFNTMVSTKKSLNLSLLKTLGLVAVIGGLIMAIVEMQQEKVKTLTKEKLLDRNYRQESRLENAQVQLLKNMPSFGFDNMLANWSMLQFIQYYGDVDARRETGYGLSPDFMEIVTKNDPKFVRAYLMMSVASSVNAGNPERTVEIMNKGLSKITPDVTDAYFLWLYKGVDELLFLGDIPAAKKSNQMAADWAKIASNEFIEKSARGTVKFLETNPDSRAPRVGAWMLVWLNSKEEETRKLAKENIEKLGGKLIVVNDNQVMAIPPKD</sequence>
<comment type="caution">
    <text evidence="2">The sequence shown here is derived from an EMBL/GenBank/DDBJ whole genome shotgun (WGS) entry which is preliminary data.</text>
</comment>
<dbReference type="AlphaFoldDB" id="A0A5A5RKN9"/>
<proteinExistence type="predicted"/>
<feature type="transmembrane region" description="Helical" evidence="1">
    <location>
        <begin position="16"/>
        <end position="36"/>
    </location>
</feature>
<evidence type="ECO:0000256" key="1">
    <source>
        <dbReference type="SAM" id="Phobius"/>
    </source>
</evidence>
<keyword evidence="1" id="KW-0472">Membrane</keyword>
<dbReference type="Proteomes" id="UP000324917">
    <property type="component" value="Unassembled WGS sequence"/>
</dbReference>
<evidence type="ECO:0000313" key="3">
    <source>
        <dbReference type="Proteomes" id="UP000324917"/>
    </source>
</evidence>
<protein>
    <submittedName>
        <fullName evidence="2">Uncharacterized protein</fullName>
    </submittedName>
</protein>
<gene>
    <name evidence="2" type="ORF">MiTe_03987</name>
</gene>
<keyword evidence="1" id="KW-0812">Transmembrane</keyword>
<name>A0A5A5RKN9_MICAE</name>
<dbReference type="EMBL" id="BHVP01000115">
    <property type="protein sequence ID" value="GCA77134.1"/>
    <property type="molecule type" value="Genomic_DNA"/>
</dbReference>
<keyword evidence="1" id="KW-1133">Transmembrane helix</keyword>
<organism evidence="2 3">
    <name type="scientific">Microcystis aeruginosa NIES-2520</name>
    <dbReference type="NCBI Taxonomy" id="2303982"/>
    <lineage>
        <taxon>Bacteria</taxon>
        <taxon>Bacillati</taxon>
        <taxon>Cyanobacteriota</taxon>
        <taxon>Cyanophyceae</taxon>
        <taxon>Oscillatoriophycideae</taxon>
        <taxon>Chroococcales</taxon>
        <taxon>Microcystaceae</taxon>
        <taxon>Microcystis</taxon>
    </lineage>
</organism>
<reference evidence="2 3" key="1">
    <citation type="submission" date="2018-09" db="EMBL/GenBank/DDBJ databases">
        <title>Evolutionary history of phycoerythrin pigmentation in the water bloom-forming cyanobacterium Microcystis aeruginosa.</title>
        <authorList>
            <person name="Tanabe Y."/>
            <person name="Tanabe Y."/>
            <person name="Yamaguchi H."/>
        </authorList>
    </citation>
    <scope>NUCLEOTIDE SEQUENCE [LARGE SCALE GENOMIC DNA]</scope>
    <source>
        <strain evidence="2 3">NIES-2520</strain>
    </source>
</reference>